<evidence type="ECO:0000256" key="1">
    <source>
        <dbReference type="SAM" id="MobiDB-lite"/>
    </source>
</evidence>
<proteinExistence type="predicted"/>
<name>A0A7J0DPZ9_9ERIC</name>
<protein>
    <submittedName>
        <fullName evidence="2">Uncharacterized protein</fullName>
    </submittedName>
</protein>
<keyword evidence="3" id="KW-1185">Reference proteome</keyword>
<dbReference type="Proteomes" id="UP000585474">
    <property type="component" value="Unassembled WGS sequence"/>
</dbReference>
<gene>
    <name evidence="2" type="ORF">Acr_00g0060920</name>
</gene>
<comment type="caution">
    <text evidence="2">The sequence shown here is derived from an EMBL/GenBank/DDBJ whole genome shotgun (WGS) entry which is preliminary data.</text>
</comment>
<dbReference type="EMBL" id="BJWL01000321">
    <property type="protein sequence ID" value="GFS39052.1"/>
    <property type="molecule type" value="Genomic_DNA"/>
</dbReference>
<evidence type="ECO:0000313" key="3">
    <source>
        <dbReference type="Proteomes" id="UP000585474"/>
    </source>
</evidence>
<evidence type="ECO:0000313" key="2">
    <source>
        <dbReference type="EMBL" id="GFS39052.1"/>
    </source>
</evidence>
<dbReference type="AlphaFoldDB" id="A0A7J0DPZ9"/>
<accession>A0A7J0DPZ9</accession>
<sequence length="246" mass="27672">MHSRSEVGDLGNLEDSLPSWITTHLGEGSSSFMTDEGIPEEGETITSTSPGEVAFYQAAFLAGLQFPIHPTIRNLFSLNNNPKPDHGWLYFEARYKKTLLEGYPTTLRVRRENFSSPREKTGSSPKAHLVEEKGLYSIPALLESKSFCRVVGSCQPMAFSKENKGEDRPTDDVPTSLGDEFHWMTRIPMKSSSFLAYVEGLVIDIIGLVLGQYFDRFENCHPNDVRGEIIEFSKLVLKEEVVDYLQ</sequence>
<feature type="region of interest" description="Disordered" evidence="1">
    <location>
        <begin position="27"/>
        <end position="47"/>
    </location>
</feature>
<organism evidence="2 3">
    <name type="scientific">Actinidia rufa</name>
    <dbReference type="NCBI Taxonomy" id="165716"/>
    <lineage>
        <taxon>Eukaryota</taxon>
        <taxon>Viridiplantae</taxon>
        <taxon>Streptophyta</taxon>
        <taxon>Embryophyta</taxon>
        <taxon>Tracheophyta</taxon>
        <taxon>Spermatophyta</taxon>
        <taxon>Magnoliopsida</taxon>
        <taxon>eudicotyledons</taxon>
        <taxon>Gunneridae</taxon>
        <taxon>Pentapetalae</taxon>
        <taxon>asterids</taxon>
        <taxon>Ericales</taxon>
        <taxon>Actinidiaceae</taxon>
        <taxon>Actinidia</taxon>
    </lineage>
</organism>
<reference evidence="3" key="1">
    <citation type="submission" date="2019-07" db="EMBL/GenBank/DDBJ databases">
        <title>De Novo Assembly of kiwifruit Actinidia rufa.</title>
        <authorList>
            <person name="Sugita-Konishi S."/>
            <person name="Sato K."/>
            <person name="Mori E."/>
            <person name="Abe Y."/>
            <person name="Kisaki G."/>
            <person name="Hamano K."/>
            <person name="Suezawa K."/>
            <person name="Otani M."/>
            <person name="Fukuda T."/>
            <person name="Manabe T."/>
            <person name="Gomi K."/>
            <person name="Tabuchi M."/>
            <person name="Akimitsu K."/>
            <person name="Kataoka I."/>
        </authorList>
    </citation>
    <scope>NUCLEOTIDE SEQUENCE [LARGE SCALE GENOMIC DNA]</scope>
    <source>
        <strain evidence="3">cv. Fuchu</strain>
    </source>
</reference>